<feature type="compositionally biased region" description="Basic and acidic residues" evidence="1">
    <location>
        <begin position="1223"/>
        <end position="1233"/>
    </location>
</feature>
<reference evidence="2" key="1">
    <citation type="submission" date="2023-01" db="EMBL/GenBank/DDBJ databases">
        <title>Genome assembly of the deep-sea coral Lophelia pertusa.</title>
        <authorList>
            <person name="Herrera S."/>
            <person name="Cordes E."/>
        </authorList>
    </citation>
    <scope>NUCLEOTIDE SEQUENCE</scope>
    <source>
        <strain evidence="2">USNM1676648</strain>
        <tissue evidence="2">Polyp</tissue>
    </source>
</reference>
<feature type="region of interest" description="Disordered" evidence="1">
    <location>
        <begin position="22"/>
        <end position="43"/>
    </location>
</feature>
<feature type="region of interest" description="Disordered" evidence="1">
    <location>
        <begin position="596"/>
        <end position="644"/>
    </location>
</feature>
<feature type="region of interest" description="Disordered" evidence="1">
    <location>
        <begin position="179"/>
        <end position="201"/>
    </location>
</feature>
<feature type="region of interest" description="Disordered" evidence="1">
    <location>
        <begin position="1201"/>
        <end position="1267"/>
    </location>
</feature>
<evidence type="ECO:0000313" key="3">
    <source>
        <dbReference type="Proteomes" id="UP001163046"/>
    </source>
</evidence>
<proteinExistence type="predicted"/>
<feature type="compositionally biased region" description="Polar residues" evidence="1">
    <location>
        <begin position="1234"/>
        <end position="1246"/>
    </location>
</feature>
<evidence type="ECO:0000256" key="1">
    <source>
        <dbReference type="SAM" id="MobiDB-lite"/>
    </source>
</evidence>
<protein>
    <submittedName>
        <fullName evidence="2">Uncharacterized protein</fullName>
    </submittedName>
</protein>
<name>A0A9X0D5I9_9CNID</name>
<feature type="compositionally biased region" description="Basic and acidic residues" evidence="1">
    <location>
        <begin position="1250"/>
        <end position="1267"/>
    </location>
</feature>
<keyword evidence="3" id="KW-1185">Reference proteome</keyword>
<feature type="compositionally biased region" description="Polar residues" evidence="1">
    <location>
        <begin position="183"/>
        <end position="193"/>
    </location>
</feature>
<dbReference type="Proteomes" id="UP001163046">
    <property type="component" value="Unassembled WGS sequence"/>
</dbReference>
<evidence type="ECO:0000313" key="2">
    <source>
        <dbReference type="EMBL" id="KAJ7387281.1"/>
    </source>
</evidence>
<gene>
    <name evidence="2" type="ORF">OS493_004258</name>
</gene>
<dbReference type="Gene3D" id="1.25.40.20">
    <property type="entry name" value="Ankyrin repeat-containing domain"/>
    <property type="match status" value="2"/>
</dbReference>
<sequence length="1401" mass="152944">MEEFGDQTFSFATILKESFSITKDRPPSSSVTVKTENPPVDGLVNETMFTDELEMPVSTGDFLNERQSSSVNTKTCFSMTVETNNVSVGDFVDQALSVADESDTPFSKVEDPLKKTQSSTSVNETTRNACFVREEPLSTQTDLIGEHLRETRDTSTADDQGQPFSCTVKASSTLKRASVSFAGDQSSENQASVDDSEKTRDTSMADLEDLVVSYTCLLGDTASKFKDISDMLMADSEHTTPCSKDIDCSTEDETVSILKDISAKSQVAPGLNNNNDTSRSAKDFKQPPKKKIKLNKSVEIPVNDVLSGVHTRLCKRDCAFKHSPLVLAICSSNHYKLKKCLENHLKLAMKGAWKSAKYVQGDALKLQMHHYFLVHLAVLFGKYNLLEFLLKECPDHSELYMYVDSHQNSPFHTVLKYMDHYMSSSSDNEKATTFQHMLQLLAKYNCNVLLVKDIDHGDTILHVCAKRIRKLTNQIQTLESLAYEKSKLEGLIEQRQLCEIIFSEMLHTFQKFCADGLLHHGQVIELFDCANNAGETMSQIIQEEESTRKNCRVDVSQVTSSMDVEEGNTECASRQEHCEDIITEESTSQLSTAKTLGTAQNGHAHVSTQAEDPSRTTTLSTDCPSVQAPNGSPNRSTSTNVSASVGTRIPQTVLSTQAANPFGTTTLPTNCLSVQAPNGYPTQSASTTVFASVRMPQTVPSTQVANPSGTKTISTDCPSVQAHNGYPTQSASTTVSASVKMPQTVPSTQVANLSETTTLSTDCPSVQATNGCPTQFASTTVSASVRMSTQAANPSESTNCLSVQAPNGCPTQSASTTVSASVRMSTQVANPSGTKTISTDCPSVRQAHNGCPNQSVSTTASASVRIPHTVLSTQVANPSGTKTISTDCPSVRQAHNGCPNQSASTTVSASVRMPQTVLSTQAANLSETTTLSTDCPSVQATNECRNQSVSTTVSASVRTLFSPSKHTFLCSQDCSVKHHKLVQLLCATPDHLNIDSAKAETVSCENLRDYLKKNHLVINTTVPDCTPSLCHPVAHLACLLGKHKALEVLSEFGFHPLIHTTITEETPLHMTVRLLRHQTSSSVFLSDIVVSIVKTLNRHSHAISLFSAKDKKGNSVLHAMAELISSNVPEPAVLLYVYLFRAFVHFLLKGQQSESVQILSSSLKDCNKAGQDVEFLLQKSIPGEMLLEYFRGLMQRRVQGTSVGARSKTSRSHEYGTNVEEAMSQKEGNDRTETQIQCASSSSHVNLQAARKDSCGHPEGRHVNMSADGEHDESMTEMGVHLMTDEPGSLVDFVLSADCKISSLAKKRIVECYIAEYNDRLQLIRAKLTPIEEESTSVGTLTQVKKKQASVHKQLCKVKSELDWHKHRMELASGEGRENRNKLLLLHNQLLLIDKLTKACW</sequence>
<accession>A0A9X0D5I9</accession>
<comment type="caution">
    <text evidence="2">The sequence shown here is derived from an EMBL/GenBank/DDBJ whole genome shotgun (WGS) entry which is preliminary data.</text>
</comment>
<organism evidence="2 3">
    <name type="scientific">Desmophyllum pertusum</name>
    <dbReference type="NCBI Taxonomy" id="174260"/>
    <lineage>
        <taxon>Eukaryota</taxon>
        <taxon>Metazoa</taxon>
        <taxon>Cnidaria</taxon>
        <taxon>Anthozoa</taxon>
        <taxon>Hexacorallia</taxon>
        <taxon>Scleractinia</taxon>
        <taxon>Caryophylliina</taxon>
        <taxon>Caryophylliidae</taxon>
        <taxon>Desmophyllum</taxon>
    </lineage>
</organism>
<dbReference type="EMBL" id="MU825874">
    <property type="protein sequence ID" value="KAJ7387281.1"/>
    <property type="molecule type" value="Genomic_DNA"/>
</dbReference>
<dbReference type="OrthoDB" id="10361312at2759"/>
<dbReference type="InterPro" id="IPR036770">
    <property type="entry name" value="Ankyrin_rpt-contain_sf"/>
</dbReference>